<gene>
    <name evidence="4" type="ORF">GCM10011351_26570</name>
</gene>
<feature type="domain" description="SHSP" evidence="3">
    <location>
        <begin position="31"/>
        <end position="145"/>
    </location>
</feature>
<dbReference type="InterPro" id="IPR002068">
    <property type="entry name" value="A-crystallin/Hsp20_dom"/>
</dbReference>
<reference evidence="4" key="1">
    <citation type="journal article" date="2014" name="Int. J. Syst. Evol. Microbiol.">
        <title>Complete genome sequence of Corynebacterium casei LMG S-19264T (=DSM 44701T), isolated from a smear-ripened cheese.</title>
        <authorList>
            <consortium name="US DOE Joint Genome Institute (JGI-PGF)"/>
            <person name="Walter F."/>
            <person name="Albersmeier A."/>
            <person name="Kalinowski J."/>
            <person name="Ruckert C."/>
        </authorList>
    </citation>
    <scope>NUCLEOTIDE SEQUENCE</scope>
    <source>
        <strain evidence="4">CGMCC 1.6333</strain>
    </source>
</reference>
<protein>
    <submittedName>
        <fullName evidence="4">Heat-shock protein Hsp20</fullName>
    </submittedName>
</protein>
<reference evidence="4" key="2">
    <citation type="submission" date="2020-09" db="EMBL/GenBank/DDBJ databases">
        <authorList>
            <person name="Sun Q."/>
            <person name="Zhou Y."/>
        </authorList>
    </citation>
    <scope>NUCLEOTIDE SEQUENCE</scope>
    <source>
        <strain evidence="4">CGMCC 1.6333</strain>
    </source>
</reference>
<comment type="similarity">
    <text evidence="1 2">Belongs to the small heat shock protein (HSP20) family.</text>
</comment>
<sequence>MANLFPSKRDFTGWLPDVFNNNRNGDSLFGQKFGLQMPKVDVKDKGDHYEIDADLPGFTKNDVVVEYQDNYLTIQGKKEDSFEDKDDDNYVRRERSYGSFQRSFYVGNIDEQDINGNFENGLLKLDVPKSKDELEGSSGYRINLK</sequence>
<dbReference type="EMBL" id="BMLG01000019">
    <property type="protein sequence ID" value="GGM39097.1"/>
    <property type="molecule type" value="Genomic_DNA"/>
</dbReference>
<comment type="caution">
    <text evidence="4">The sequence shown here is derived from an EMBL/GenBank/DDBJ whole genome shotgun (WGS) entry which is preliminary data.</text>
</comment>
<evidence type="ECO:0000256" key="2">
    <source>
        <dbReference type="RuleBase" id="RU003616"/>
    </source>
</evidence>
<accession>A0A917TV05</accession>
<keyword evidence="5" id="KW-1185">Reference proteome</keyword>
<proteinExistence type="inferred from homology"/>
<dbReference type="Gene3D" id="2.60.40.790">
    <property type="match status" value="1"/>
</dbReference>
<dbReference type="RefSeq" id="WP_117156107.1">
    <property type="nucleotide sequence ID" value="NZ_BMLG01000019.1"/>
</dbReference>
<dbReference type="InterPro" id="IPR008978">
    <property type="entry name" value="HSP20-like_chaperone"/>
</dbReference>
<dbReference type="SUPFAM" id="SSF49764">
    <property type="entry name" value="HSP20-like chaperones"/>
    <property type="match status" value="1"/>
</dbReference>
<dbReference type="Pfam" id="PF00011">
    <property type="entry name" value="HSP20"/>
    <property type="match status" value="1"/>
</dbReference>
<dbReference type="PANTHER" id="PTHR11527">
    <property type="entry name" value="HEAT-SHOCK PROTEIN 20 FAMILY MEMBER"/>
    <property type="match status" value="1"/>
</dbReference>
<organism evidence="4 5">
    <name type="scientific">Paraliobacillus quinghaiensis</name>
    <dbReference type="NCBI Taxonomy" id="470815"/>
    <lineage>
        <taxon>Bacteria</taxon>
        <taxon>Bacillati</taxon>
        <taxon>Bacillota</taxon>
        <taxon>Bacilli</taxon>
        <taxon>Bacillales</taxon>
        <taxon>Bacillaceae</taxon>
        <taxon>Paraliobacillus</taxon>
    </lineage>
</organism>
<name>A0A917TV05_9BACI</name>
<evidence type="ECO:0000313" key="4">
    <source>
        <dbReference type="EMBL" id="GGM39097.1"/>
    </source>
</evidence>
<dbReference type="InterPro" id="IPR031107">
    <property type="entry name" value="Small_HSP"/>
</dbReference>
<dbReference type="PROSITE" id="PS01031">
    <property type="entry name" value="SHSP"/>
    <property type="match status" value="1"/>
</dbReference>
<evidence type="ECO:0000259" key="3">
    <source>
        <dbReference type="PROSITE" id="PS01031"/>
    </source>
</evidence>
<dbReference type="AlphaFoldDB" id="A0A917TV05"/>
<evidence type="ECO:0000313" key="5">
    <source>
        <dbReference type="Proteomes" id="UP000618460"/>
    </source>
</evidence>
<evidence type="ECO:0000256" key="1">
    <source>
        <dbReference type="PROSITE-ProRule" id="PRU00285"/>
    </source>
</evidence>
<dbReference type="CDD" id="cd06471">
    <property type="entry name" value="ACD_LpsHSP_like"/>
    <property type="match status" value="1"/>
</dbReference>
<dbReference type="Proteomes" id="UP000618460">
    <property type="component" value="Unassembled WGS sequence"/>
</dbReference>
<dbReference type="OrthoDB" id="9811615at2"/>